<dbReference type="InterPro" id="IPR007235">
    <property type="entry name" value="Glyco_trans_28_C"/>
</dbReference>
<dbReference type="GO" id="GO:0045017">
    <property type="term" value="P:glycerolipid biosynthetic process"/>
    <property type="evidence" value="ECO:0007669"/>
    <property type="project" value="InterPro"/>
</dbReference>
<dbReference type="SUPFAM" id="SSF53756">
    <property type="entry name" value="UDP-Glycosyltransferase/glycogen phosphorylase"/>
    <property type="match status" value="1"/>
</dbReference>
<evidence type="ECO:0000313" key="10">
    <source>
        <dbReference type="EMBL" id="GDY28689.1"/>
    </source>
</evidence>
<evidence type="ECO:0000256" key="4">
    <source>
        <dbReference type="ARBA" id="ARBA00022679"/>
    </source>
</evidence>
<dbReference type="InterPro" id="IPR009695">
    <property type="entry name" value="Diacylglyc_glucosyltr_N"/>
</dbReference>
<keyword evidence="4" id="KW-0808">Transferase</keyword>
<feature type="domain" description="Diacylglycerol glucosyltransferase N-terminal" evidence="8">
    <location>
        <begin position="46"/>
        <end position="188"/>
    </location>
</feature>
<dbReference type="InterPro" id="IPR004255">
    <property type="entry name" value="O-acyltransferase_WSD1_N"/>
</dbReference>
<feature type="domain" description="O-acyltransferase WSD1 C-terminal" evidence="9">
    <location>
        <begin position="675"/>
        <end position="816"/>
    </location>
</feature>
<feature type="domain" description="O-acyltransferase WSD1-like N-terminal" evidence="6">
    <location>
        <begin position="409"/>
        <end position="550"/>
    </location>
</feature>
<evidence type="ECO:0000259" key="8">
    <source>
        <dbReference type="Pfam" id="PF06925"/>
    </source>
</evidence>
<evidence type="ECO:0000313" key="11">
    <source>
        <dbReference type="Proteomes" id="UP000298860"/>
    </source>
</evidence>
<evidence type="ECO:0000259" key="7">
    <source>
        <dbReference type="Pfam" id="PF04101"/>
    </source>
</evidence>
<protein>
    <submittedName>
        <fullName evidence="10">Uncharacterized protein</fullName>
    </submittedName>
</protein>
<dbReference type="Gene3D" id="3.40.50.2000">
    <property type="entry name" value="Glycogen Phosphorylase B"/>
    <property type="match status" value="1"/>
</dbReference>
<dbReference type="GO" id="GO:0016020">
    <property type="term" value="C:membrane"/>
    <property type="evidence" value="ECO:0007669"/>
    <property type="project" value="UniProtKB-SubCell"/>
</dbReference>
<dbReference type="GO" id="GO:0009247">
    <property type="term" value="P:glycolipid biosynthetic process"/>
    <property type="evidence" value="ECO:0007669"/>
    <property type="project" value="InterPro"/>
</dbReference>
<dbReference type="Pfam" id="PF06974">
    <property type="entry name" value="WS_DGAT_C"/>
    <property type="match status" value="1"/>
</dbReference>
<accession>A0A4D4J240</accession>
<feature type="region of interest" description="Disordered" evidence="5">
    <location>
        <begin position="1"/>
        <end position="27"/>
    </location>
</feature>
<keyword evidence="11" id="KW-1185">Reference proteome</keyword>
<evidence type="ECO:0000256" key="5">
    <source>
        <dbReference type="SAM" id="MobiDB-lite"/>
    </source>
</evidence>
<dbReference type="EMBL" id="BJFL01000001">
    <property type="protein sequence ID" value="GDY28689.1"/>
    <property type="molecule type" value="Genomic_DNA"/>
</dbReference>
<evidence type="ECO:0000256" key="3">
    <source>
        <dbReference type="ARBA" id="ARBA00022676"/>
    </source>
</evidence>
<sequence length="825" mass="88616">MPEQAGGVTAKRRRAAASGAEAASRSAAARQPRRVLVVSADMGEGHNATGRALQAVVDRIWPQCTVEWVDTLDAMGRGVGPLFRRIYTSNVERTPWLYEFFYRSVWRYRWFANSSKRFVGEWSGRRLAPHIDRVRPDLIISTYPLGSAGLAWLRRHRGLDVPVGAWVSDFAPHPFWVYRDLDLNLVMHPVAVPVAERSEPGAPVAVSAPTVTDAFRPGDQRAARRRLGLPERAFTALVSCGSLGFGRSEEAVRELLDGDPDGCVLVVCGRNERLRERIDRDFAGDDRVRVFGWVDDMAGLMVAADVVVTNAGGATSLEALACGRPLLMHQPIAGHGRANAELMAEASLAEVCPAEGDLARAVARLRREPDRLAAMQRAAAEHCAAHELADGLRAVAASGRGAPSRPIAAEDALFVHIDTAQVPQQVGAVVVFEPGPEGELPTHADAAAMLGAVPGIRSRLDRGSPLRRPRWRQDTRVNVADLVDRYDVARDDPGRELGEIIDAFYSRGFDGHRSAGEGLYVTGLPDGRSALLVKLHHALGDGITVLRALLSATGAGRSWATPPAPSVSRGLPRGLGLRRTARGLWTLARAGRAPASPLNGALGTPARHHGFARLPGRPLRTAARRLGVTANDLLVAVFAEALHRTLNTGEGPATESLRVMLPWSLRTTGTLHSTGNRTGAVAVDLPVGTLPLRRRLDLVRDAMRARVDAGVPEAANAVVRAIGLLPPPLHAAVARWMYRSTWFNAIASVLPGPRWEVRFAGARVCEALPVLPLAPGVGLSWGAMIWGDRVIVGFTGGPGLAGQVDRLAEETETALRDYVALAEAA</sequence>
<dbReference type="Proteomes" id="UP000298860">
    <property type="component" value="Unassembled WGS sequence"/>
</dbReference>
<dbReference type="RefSeq" id="WP_137811877.1">
    <property type="nucleotide sequence ID" value="NZ_BJFL01000001.1"/>
</dbReference>
<comment type="subcellular location">
    <subcellularLocation>
        <location evidence="1">Membrane</location>
    </subcellularLocation>
</comment>
<comment type="caution">
    <text evidence="10">The sequence shown here is derived from an EMBL/GenBank/DDBJ whole genome shotgun (WGS) entry which is preliminary data.</text>
</comment>
<dbReference type="PANTHER" id="PTHR43025:SF3">
    <property type="entry name" value="MONOGALACTOSYLDIACYLGLYCEROL SYNTHASE 1, CHLOROPLASTIC"/>
    <property type="match status" value="1"/>
</dbReference>
<evidence type="ECO:0000259" key="9">
    <source>
        <dbReference type="Pfam" id="PF06974"/>
    </source>
</evidence>
<dbReference type="OrthoDB" id="9810950at2"/>
<comment type="similarity">
    <text evidence="2">Belongs to the glycosyltransferase 28 family.</text>
</comment>
<dbReference type="SUPFAM" id="SSF52777">
    <property type="entry name" value="CoA-dependent acyltransferases"/>
    <property type="match status" value="1"/>
</dbReference>
<dbReference type="PANTHER" id="PTHR43025">
    <property type="entry name" value="MONOGALACTOSYLDIACYLGLYCEROL SYNTHASE"/>
    <property type="match status" value="1"/>
</dbReference>
<proteinExistence type="inferred from homology"/>
<dbReference type="InterPro" id="IPR009721">
    <property type="entry name" value="O-acyltransferase_WSD1_C"/>
</dbReference>
<dbReference type="Pfam" id="PF03007">
    <property type="entry name" value="WS_DGAT_cat"/>
    <property type="match status" value="1"/>
</dbReference>
<name>A0A4D4J240_9PSEU</name>
<evidence type="ECO:0000256" key="2">
    <source>
        <dbReference type="ARBA" id="ARBA00006962"/>
    </source>
</evidence>
<reference evidence="11" key="1">
    <citation type="submission" date="2019-04" db="EMBL/GenBank/DDBJ databases">
        <title>Draft genome sequence of Pseudonocardiaceae bacterium SL3-2-4.</title>
        <authorList>
            <person name="Ningsih F."/>
            <person name="Yokota A."/>
            <person name="Sakai Y."/>
            <person name="Nanatani K."/>
            <person name="Yabe S."/>
            <person name="Oetari A."/>
            <person name="Sjamsuridzal W."/>
        </authorList>
    </citation>
    <scope>NUCLEOTIDE SEQUENCE [LARGE SCALE GENOMIC DNA]</scope>
    <source>
        <strain evidence="11">SL3-2-4</strain>
    </source>
</reference>
<organism evidence="10 11">
    <name type="scientific">Gandjariella thermophila</name>
    <dbReference type="NCBI Taxonomy" id="1931992"/>
    <lineage>
        <taxon>Bacteria</taxon>
        <taxon>Bacillati</taxon>
        <taxon>Actinomycetota</taxon>
        <taxon>Actinomycetes</taxon>
        <taxon>Pseudonocardiales</taxon>
        <taxon>Pseudonocardiaceae</taxon>
        <taxon>Gandjariella</taxon>
    </lineage>
</organism>
<dbReference type="AlphaFoldDB" id="A0A4D4J240"/>
<evidence type="ECO:0000256" key="1">
    <source>
        <dbReference type="ARBA" id="ARBA00004370"/>
    </source>
</evidence>
<dbReference type="InterPro" id="IPR050519">
    <property type="entry name" value="Glycosyltransf_28_UgtP"/>
</dbReference>
<dbReference type="Pfam" id="PF04101">
    <property type="entry name" value="Glyco_tran_28_C"/>
    <property type="match status" value="1"/>
</dbReference>
<keyword evidence="3" id="KW-0328">Glycosyltransferase</keyword>
<evidence type="ECO:0000259" key="6">
    <source>
        <dbReference type="Pfam" id="PF03007"/>
    </source>
</evidence>
<gene>
    <name evidence="10" type="ORF">GTS_03220</name>
</gene>
<dbReference type="Pfam" id="PF06925">
    <property type="entry name" value="MGDG_synth"/>
    <property type="match status" value="1"/>
</dbReference>
<dbReference type="GO" id="GO:0004144">
    <property type="term" value="F:diacylglycerol O-acyltransferase activity"/>
    <property type="evidence" value="ECO:0007669"/>
    <property type="project" value="InterPro"/>
</dbReference>
<feature type="domain" description="Glycosyl transferase family 28 C-terminal" evidence="7">
    <location>
        <begin position="236"/>
        <end position="381"/>
    </location>
</feature>
<dbReference type="GO" id="GO:0016758">
    <property type="term" value="F:hexosyltransferase activity"/>
    <property type="evidence" value="ECO:0007669"/>
    <property type="project" value="InterPro"/>
</dbReference>
<feature type="compositionally biased region" description="Low complexity" evidence="5">
    <location>
        <begin position="16"/>
        <end position="27"/>
    </location>
</feature>